<dbReference type="GO" id="GO:0003677">
    <property type="term" value="F:DNA binding"/>
    <property type="evidence" value="ECO:0007669"/>
    <property type="project" value="InterPro"/>
</dbReference>
<name>A0A952KDG5_9PROT</name>
<dbReference type="GO" id="GO:0006352">
    <property type="term" value="P:DNA-templated transcription initiation"/>
    <property type="evidence" value="ECO:0007669"/>
    <property type="project" value="InterPro"/>
</dbReference>
<reference evidence="7" key="1">
    <citation type="submission" date="2020-06" db="EMBL/GenBank/DDBJ databases">
        <title>Stable isotope informed genome-resolved metagenomics uncovers potential trophic interactions in rhizosphere soil.</title>
        <authorList>
            <person name="Starr E.P."/>
            <person name="Shi S."/>
            <person name="Blazewicz S.J."/>
            <person name="Koch B.J."/>
            <person name="Probst A.J."/>
            <person name="Hungate B.A."/>
            <person name="Pett-Ridge J."/>
            <person name="Firestone M.K."/>
            <person name="Banfield J.F."/>
        </authorList>
    </citation>
    <scope>NUCLEOTIDE SEQUENCE</scope>
    <source>
        <strain evidence="7">YM_69_17</strain>
    </source>
</reference>
<dbReference type="GO" id="GO:0016987">
    <property type="term" value="F:sigma factor activity"/>
    <property type="evidence" value="ECO:0007669"/>
    <property type="project" value="UniProtKB-KW"/>
</dbReference>
<evidence type="ECO:0000259" key="6">
    <source>
        <dbReference type="Pfam" id="PF08281"/>
    </source>
</evidence>
<dbReference type="Pfam" id="PF08281">
    <property type="entry name" value="Sigma70_r4_2"/>
    <property type="match status" value="1"/>
</dbReference>
<feature type="domain" description="RNA polymerase sigma factor 70 region 4 type 2" evidence="6">
    <location>
        <begin position="108"/>
        <end position="160"/>
    </location>
</feature>
<dbReference type="Pfam" id="PF04542">
    <property type="entry name" value="Sigma70_r2"/>
    <property type="match status" value="1"/>
</dbReference>
<dbReference type="InterPro" id="IPR013324">
    <property type="entry name" value="RNA_pol_sigma_r3/r4-like"/>
</dbReference>
<gene>
    <name evidence="7" type="ORF">JF625_08605</name>
</gene>
<dbReference type="InterPro" id="IPR036388">
    <property type="entry name" value="WH-like_DNA-bd_sf"/>
</dbReference>
<evidence type="ECO:0000313" key="8">
    <source>
        <dbReference type="Proteomes" id="UP000700706"/>
    </source>
</evidence>
<dbReference type="Gene3D" id="1.10.10.10">
    <property type="entry name" value="Winged helix-like DNA-binding domain superfamily/Winged helix DNA-binding domain"/>
    <property type="match status" value="1"/>
</dbReference>
<dbReference type="AlphaFoldDB" id="A0A952KDG5"/>
<comment type="caution">
    <text evidence="7">The sequence shown here is derived from an EMBL/GenBank/DDBJ whole genome shotgun (WGS) entry which is preliminary data.</text>
</comment>
<dbReference type="SUPFAM" id="SSF88659">
    <property type="entry name" value="Sigma3 and sigma4 domains of RNA polymerase sigma factors"/>
    <property type="match status" value="1"/>
</dbReference>
<dbReference type="InterPro" id="IPR013325">
    <property type="entry name" value="RNA_pol_sigma_r2"/>
</dbReference>
<dbReference type="PANTHER" id="PTHR43133">
    <property type="entry name" value="RNA POLYMERASE ECF-TYPE SIGMA FACTO"/>
    <property type="match status" value="1"/>
</dbReference>
<keyword evidence="2" id="KW-0805">Transcription regulation</keyword>
<keyword evidence="3" id="KW-0731">Sigma factor</keyword>
<evidence type="ECO:0000313" key="7">
    <source>
        <dbReference type="EMBL" id="MBW8725197.1"/>
    </source>
</evidence>
<dbReference type="InterPro" id="IPR014284">
    <property type="entry name" value="RNA_pol_sigma-70_dom"/>
</dbReference>
<dbReference type="Gene3D" id="1.10.1740.10">
    <property type="match status" value="1"/>
</dbReference>
<protein>
    <submittedName>
        <fullName evidence="7">RNA polymerase sigma factor</fullName>
    </submittedName>
</protein>
<dbReference type="NCBIfam" id="TIGR02937">
    <property type="entry name" value="sigma70-ECF"/>
    <property type="match status" value="1"/>
</dbReference>
<proteinExistence type="inferred from homology"/>
<dbReference type="Proteomes" id="UP000700706">
    <property type="component" value="Unassembled WGS sequence"/>
</dbReference>
<evidence type="ECO:0000256" key="2">
    <source>
        <dbReference type="ARBA" id="ARBA00023015"/>
    </source>
</evidence>
<feature type="domain" description="RNA polymerase sigma-70 region 2" evidence="5">
    <location>
        <begin position="11"/>
        <end position="75"/>
    </location>
</feature>
<accession>A0A952KDG5</accession>
<evidence type="ECO:0000256" key="3">
    <source>
        <dbReference type="ARBA" id="ARBA00023082"/>
    </source>
</evidence>
<dbReference type="InterPro" id="IPR039425">
    <property type="entry name" value="RNA_pol_sigma-70-like"/>
</dbReference>
<evidence type="ECO:0000256" key="4">
    <source>
        <dbReference type="ARBA" id="ARBA00023163"/>
    </source>
</evidence>
<evidence type="ECO:0000256" key="1">
    <source>
        <dbReference type="ARBA" id="ARBA00010641"/>
    </source>
</evidence>
<dbReference type="SUPFAM" id="SSF88946">
    <property type="entry name" value="Sigma2 domain of RNA polymerase sigma factors"/>
    <property type="match status" value="1"/>
</dbReference>
<dbReference type="PANTHER" id="PTHR43133:SF63">
    <property type="entry name" value="RNA POLYMERASE SIGMA FACTOR FECI-RELATED"/>
    <property type="match status" value="1"/>
</dbReference>
<sequence length="173" mass="18902">MTCWTDTLAALFTAHRARLEAFVTRRSGDRGAAPDLVQETFARVLKAGSAGSAEADTRILYAVARNAAIDHRQTQIRRTRALDSMVPEQLSAPAPGVEQDLAGRDALRALDAALEELSDRSKEIFILCRIQGVPQAEVARRLGISLSAVEKHLVRTLRHCQARLAAHRAEDAP</sequence>
<comment type="similarity">
    <text evidence="1">Belongs to the sigma-70 factor family. ECF subfamily.</text>
</comment>
<dbReference type="EMBL" id="JAEKLZ010000163">
    <property type="protein sequence ID" value="MBW8725197.1"/>
    <property type="molecule type" value="Genomic_DNA"/>
</dbReference>
<organism evidence="7 8">
    <name type="scientific">Inquilinus limosus</name>
    <dbReference type="NCBI Taxonomy" id="171674"/>
    <lineage>
        <taxon>Bacteria</taxon>
        <taxon>Pseudomonadati</taxon>
        <taxon>Pseudomonadota</taxon>
        <taxon>Alphaproteobacteria</taxon>
        <taxon>Rhodospirillales</taxon>
        <taxon>Rhodospirillaceae</taxon>
        <taxon>Inquilinus</taxon>
    </lineage>
</organism>
<keyword evidence="4" id="KW-0804">Transcription</keyword>
<dbReference type="InterPro" id="IPR013249">
    <property type="entry name" value="RNA_pol_sigma70_r4_t2"/>
</dbReference>
<evidence type="ECO:0000259" key="5">
    <source>
        <dbReference type="Pfam" id="PF04542"/>
    </source>
</evidence>
<dbReference type="InterPro" id="IPR007627">
    <property type="entry name" value="RNA_pol_sigma70_r2"/>
</dbReference>